<proteinExistence type="inferred from homology"/>
<keyword evidence="7" id="KW-1185">Reference proteome</keyword>
<organism evidence="6 7">
    <name type="scientific">Dillenia turbinata</name>
    <dbReference type="NCBI Taxonomy" id="194707"/>
    <lineage>
        <taxon>Eukaryota</taxon>
        <taxon>Viridiplantae</taxon>
        <taxon>Streptophyta</taxon>
        <taxon>Embryophyta</taxon>
        <taxon>Tracheophyta</taxon>
        <taxon>Spermatophyta</taxon>
        <taxon>Magnoliopsida</taxon>
        <taxon>eudicotyledons</taxon>
        <taxon>Gunneridae</taxon>
        <taxon>Pentapetalae</taxon>
        <taxon>Dilleniales</taxon>
        <taxon>Dilleniaceae</taxon>
        <taxon>Dillenia</taxon>
    </lineage>
</organism>
<comment type="caution">
    <text evidence="6">The sequence shown here is derived from an EMBL/GenBank/DDBJ whole genome shotgun (WGS) entry which is preliminary data.</text>
</comment>
<evidence type="ECO:0000256" key="3">
    <source>
        <dbReference type="ARBA" id="ARBA00024018"/>
    </source>
</evidence>
<sequence length="399" mass="44454">MEVVEERDVVIVGGGICGLATALALHRKNVRSVVLEKSEILRATGASINIRRNGWQALEQLGIASRLRSTTVPLLAQRVVRLDTGLERRIPFSGETRCLKRGDLINAIANDLPHGTIRFGSKVLSIKLDLHTSFPILHLEDGSFIKAKVVIGCEGVNSAIADFLELKPTKIFPAGMVRGFSDYPDCHSFSHEIVITRKGDVSIGIVPVSDKLMSWFVFWHWRKGMKILKDANLMRQSTLELLEGFPAELVEIIKKSNRDSIFAGRLRYRAPWHLLSGNFRKGTVTVAGDAMHAMGPFLGQGGSAGLEDAIVLARCLHRKLIGFDLSCSPSQTIMQKVGESFDEYVRERWMRVVMLSLQSYLTGFPLGNSSMLGKLLCIIFMAIFFRDLSRHTRYDCGRL</sequence>
<keyword evidence="2" id="KW-0503">Monooxygenase</keyword>
<comment type="similarity">
    <text evidence="3">Belongs to the 3-hydroxybenzoate 6-hydroxylase family.</text>
</comment>
<feature type="transmembrane region" description="Helical" evidence="4">
    <location>
        <begin position="360"/>
        <end position="385"/>
    </location>
</feature>
<keyword evidence="1" id="KW-0560">Oxidoreductase</keyword>
<evidence type="ECO:0000259" key="5">
    <source>
        <dbReference type="Pfam" id="PF01494"/>
    </source>
</evidence>
<dbReference type="PRINTS" id="PR00420">
    <property type="entry name" value="RNGMNOXGNASE"/>
</dbReference>
<dbReference type="PANTHER" id="PTHR45934:SF2">
    <property type="entry name" value="MONOOXYGENASE 1"/>
    <property type="match status" value="1"/>
</dbReference>
<accession>A0AAN8ZKX8</accession>
<dbReference type="InterPro" id="IPR002938">
    <property type="entry name" value="FAD-bd"/>
</dbReference>
<dbReference type="AlphaFoldDB" id="A0AAN8ZKX8"/>
<dbReference type="Pfam" id="PF01494">
    <property type="entry name" value="FAD_binding_3"/>
    <property type="match status" value="1"/>
</dbReference>
<dbReference type="PANTHER" id="PTHR45934">
    <property type="entry name" value="FAD/NAD(P)-BINDING OXIDOREDUCTASE FAMILY PROTEIN"/>
    <property type="match status" value="1"/>
</dbReference>
<dbReference type="GO" id="GO:0071949">
    <property type="term" value="F:FAD binding"/>
    <property type="evidence" value="ECO:0007669"/>
    <property type="project" value="InterPro"/>
</dbReference>
<dbReference type="Proteomes" id="UP001370490">
    <property type="component" value="Unassembled WGS sequence"/>
</dbReference>
<dbReference type="InterPro" id="IPR044560">
    <property type="entry name" value="MOase"/>
</dbReference>
<evidence type="ECO:0000256" key="4">
    <source>
        <dbReference type="SAM" id="Phobius"/>
    </source>
</evidence>
<dbReference type="GO" id="GO:0004497">
    <property type="term" value="F:monooxygenase activity"/>
    <property type="evidence" value="ECO:0007669"/>
    <property type="project" value="UniProtKB-KW"/>
</dbReference>
<evidence type="ECO:0000256" key="2">
    <source>
        <dbReference type="ARBA" id="ARBA00023033"/>
    </source>
</evidence>
<dbReference type="SUPFAM" id="SSF51905">
    <property type="entry name" value="FAD/NAD(P)-binding domain"/>
    <property type="match status" value="1"/>
</dbReference>
<keyword evidence="4" id="KW-1133">Transmembrane helix</keyword>
<dbReference type="InterPro" id="IPR036188">
    <property type="entry name" value="FAD/NAD-bd_sf"/>
</dbReference>
<protein>
    <submittedName>
        <fullName evidence="6">FAD-binding domain</fullName>
    </submittedName>
</protein>
<name>A0AAN8ZKX8_9MAGN</name>
<evidence type="ECO:0000313" key="7">
    <source>
        <dbReference type="Proteomes" id="UP001370490"/>
    </source>
</evidence>
<feature type="domain" description="FAD-binding" evidence="5">
    <location>
        <begin position="8"/>
        <end position="319"/>
    </location>
</feature>
<keyword evidence="4" id="KW-0472">Membrane</keyword>
<dbReference type="EMBL" id="JBAMMX010000006">
    <property type="protein sequence ID" value="KAK6937905.1"/>
    <property type="molecule type" value="Genomic_DNA"/>
</dbReference>
<evidence type="ECO:0000256" key="1">
    <source>
        <dbReference type="ARBA" id="ARBA00023002"/>
    </source>
</evidence>
<keyword evidence="4" id="KW-0812">Transmembrane</keyword>
<dbReference type="Gene3D" id="3.50.50.60">
    <property type="entry name" value="FAD/NAD(P)-binding domain"/>
    <property type="match status" value="1"/>
</dbReference>
<gene>
    <name evidence="6" type="ORF">RJ641_031413</name>
</gene>
<evidence type="ECO:0000313" key="6">
    <source>
        <dbReference type="EMBL" id="KAK6937905.1"/>
    </source>
</evidence>
<reference evidence="6 7" key="1">
    <citation type="submission" date="2023-12" db="EMBL/GenBank/DDBJ databases">
        <title>A high-quality genome assembly for Dillenia turbinata (Dilleniales).</title>
        <authorList>
            <person name="Chanderbali A."/>
        </authorList>
    </citation>
    <scope>NUCLEOTIDE SEQUENCE [LARGE SCALE GENOMIC DNA]</scope>
    <source>
        <strain evidence="6">LSX21</strain>
        <tissue evidence="6">Leaf</tissue>
    </source>
</reference>